<dbReference type="GO" id="GO:0071897">
    <property type="term" value="P:DNA biosynthetic process"/>
    <property type="evidence" value="ECO:0007669"/>
    <property type="project" value="UniProtKB-ARBA"/>
</dbReference>
<proteinExistence type="predicted"/>
<evidence type="ECO:0000313" key="2">
    <source>
        <dbReference type="Proteomes" id="UP000606786"/>
    </source>
</evidence>
<name>A0A811UXT1_CERCA</name>
<keyword evidence="2" id="KW-1185">Reference proteome</keyword>
<sequence>MKKRHMIRNVHGIANLNLPMQSLSQGDIRNAVRYQHKLPVQPYENVTPKVLIGLDHCHLGLPTKPILTNRDGPFATITKLRVCVFGPSSRLQLKKPSCSHVSTSESRMHNLIENYFTVESFGVRALPPIESVADIRAKKLLESTTVKVNGRFQTGLLWRSDNVQLPESYSMALKRLVSIEKKIAHNEEFGKAYREIIKDYVRKGYACKLQPAELGEVGPRTWYFPHYAVVNPHKPEKLRFVFDAAATSHGVSLNSQLLKGPQQYCPLVSVLFHFREGAVAICADIQEMFHQVLIRPEDRCAQRFLWRNGDSQRTPDVYEMTAMTFGAACSPSSAHFVKVKNATEHDNYDRRAVQAITDYHYVDDYVDSFHSAKRAIEIAK</sequence>
<dbReference type="PANTHER" id="PTHR47331:SF5">
    <property type="entry name" value="RIBONUCLEASE H"/>
    <property type="match status" value="1"/>
</dbReference>
<dbReference type="AlphaFoldDB" id="A0A811UXT1"/>
<dbReference type="PANTHER" id="PTHR47331">
    <property type="entry name" value="PHD-TYPE DOMAIN-CONTAINING PROTEIN"/>
    <property type="match status" value="1"/>
</dbReference>
<dbReference type="EMBL" id="CAJHJT010000034">
    <property type="protein sequence ID" value="CAD7003494.1"/>
    <property type="molecule type" value="Genomic_DNA"/>
</dbReference>
<dbReference type="OrthoDB" id="8063085at2759"/>
<dbReference type="SUPFAM" id="SSF56672">
    <property type="entry name" value="DNA/RNA polymerases"/>
    <property type="match status" value="1"/>
</dbReference>
<dbReference type="Proteomes" id="UP000606786">
    <property type="component" value="Unassembled WGS sequence"/>
</dbReference>
<dbReference type="InterPro" id="IPR043502">
    <property type="entry name" value="DNA/RNA_pol_sf"/>
</dbReference>
<accession>A0A811UXT1</accession>
<protein>
    <submittedName>
        <fullName evidence="1">(Mediterranean fruit fly) hypothetical protein</fullName>
    </submittedName>
</protein>
<evidence type="ECO:0000313" key="1">
    <source>
        <dbReference type="EMBL" id="CAD7003494.1"/>
    </source>
</evidence>
<comment type="caution">
    <text evidence="1">The sequence shown here is derived from an EMBL/GenBank/DDBJ whole genome shotgun (WGS) entry which is preliminary data.</text>
</comment>
<gene>
    <name evidence="1" type="ORF">CCAP1982_LOCUS11944</name>
</gene>
<reference evidence="1" key="1">
    <citation type="submission" date="2020-11" db="EMBL/GenBank/DDBJ databases">
        <authorList>
            <person name="Whitehead M."/>
        </authorList>
    </citation>
    <scope>NUCLEOTIDE SEQUENCE</scope>
    <source>
        <strain evidence="1">EGII</strain>
    </source>
</reference>
<organism evidence="1 2">
    <name type="scientific">Ceratitis capitata</name>
    <name type="common">Mediterranean fruit fly</name>
    <name type="synonym">Tephritis capitata</name>
    <dbReference type="NCBI Taxonomy" id="7213"/>
    <lineage>
        <taxon>Eukaryota</taxon>
        <taxon>Metazoa</taxon>
        <taxon>Ecdysozoa</taxon>
        <taxon>Arthropoda</taxon>
        <taxon>Hexapoda</taxon>
        <taxon>Insecta</taxon>
        <taxon>Pterygota</taxon>
        <taxon>Neoptera</taxon>
        <taxon>Endopterygota</taxon>
        <taxon>Diptera</taxon>
        <taxon>Brachycera</taxon>
        <taxon>Muscomorpha</taxon>
        <taxon>Tephritoidea</taxon>
        <taxon>Tephritidae</taxon>
        <taxon>Ceratitis</taxon>
        <taxon>Ceratitis</taxon>
    </lineage>
</organism>